<dbReference type="InterPro" id="IPR037053">
    <property type="entry name" value="Phage_tail_collar_dom_sf"/>
</dbReference>
<reference evidence="2 3" key="1">
    <citation type="submission" date="2020-07" db="EMBL/GenBank/DDBJ databases">
        <title>Characterization and genome sequencing of isolate MD1, a novel member within the family Lachnospiraceae.</title>
        <authorList>
            <person name="Rettenmaier R."/>
            <person name="Di Bello L."/>
            <person name="Zinser C."/>
            <person name="Scheitz K."/>
            <person name="Liebl W."/>
            <person name="Zverlov V."/>
        </authorList>
    </citation>
    <scope>NUCLEOTIDE SEQUENCE [LARGE SCALE GENOMIC DNA]</scope>
    <source>
        <strain evidence="2 3">MD1</strain>
    </source>
</reference>
<proteinExistence type="predicted"/>
<evidence type="ECO:0000313" key="2">
    <source>
        <dbReference type="EMBL" id="MBB2182438.1"/>
    </source>
</evidence>
<comment type="caution">
    <text evidence="2">The sequence shown here is derived from an EMBL/GenBank/DDBJ whole genome shotgun (WGS) entry which is preliminary data.</text>
</comment>
<dbReference type="Gene3D" id="3.90.1340.10">
    <property type="entry name" value="Phage tail collar domain"/>
    <property type="match status" value="1"/>
</dbReference>
<gene>
    <name evidence="2" type="ORF">H0486_06060</name>
</gene>
<protein>
    <submittedName>
        <fullName evidence="2">Tail fiber protein</fullName>
    </submittedName>
</protein>
<sequence>MDQFVGDIQLFALDFPPYGWMKCEGQTLSTSEYQVLFSLLGTRFGGNGQTTFCLPDLRKALPIQGMGMSYCIAYYGLYPMPQ</sequence>
<dbReference type="Proteomes" id="UP000574276">
    <property type="component" value="Unassembled WGS sequence"/>
</dbReference>
<feature type="domain" description="Phage tail collar" evidence="1">
    <location>
        <begin position="6"/>
        <end position="61"/>
    </location>
</feature>
<keyword evidence="3" id="KW-1185">Reference proteome</keyword>
<dbReference type="SUPFAM" id="SSF88874">
    <property type="entry name" value="Receptor-binding domain of short tail fibre protein gp12"/>
    <property type="match status" value="1"/>
</dbReference>
<evidence type="ECO:0000259" key="1">
    <source>
        <dbReference type="Pfam" id="PF07484"/>
    </source>
</evidence>
<name>A0A839JYZ7_9FIRM</name>
<accession>A0A839JYZ7</accession>
<dbReference type="InterPro" id="IPR011083">
    <property type="entry name" value="Phage_tail_collar_dom"/>
</dbReference>
<dbReference type="Pfam" id="PF07484">
    <property type="entry name" value="Collar"/>
    <property type="match status" value="1"/>
</dbReference>
<dbReference type="AlphaFoldDB" id="A0A839JYZ7"/>
<dbReference type="RefSeq" id="WP_228352160.1">
    <property type="nucleotide sequence ID" value="NZ_JACEGA010000001.1"/>
</dbReference>
<evidence type="ECO:0000313" key="3">
    <source>
        <dbReference type="Proteomes" id="UP000574276"/>
    </source>
</evidence>
<organism evidence="2 3">
    <name type="scientific">Variimorphobacter saccharofermentans</name>
    <dbReference type="NCBI Taxonomy" id="2755051"/>
    <lineage>
        <taxon>Bacteria</taxon>
        <taxon>Bacillati</taxon>
        <taxon>Bacillota</taxon>
        <taxon>Clostridia</taxon>
        <taxon>Lachnospirales</taxon>
        <taxon>Lachnospiraceae</taxon>
        <taxon>Variimorphobacter</taxon>
    </lineage>
</organism>
<dbReference type="EMBL" id="JACEGA010000001">
    <property type="protein sequence ID" value="MBB2182438.1"/>
    <property type="molecule type" value="Genomic_DNA"/>
</dbReference>